<evidence type="ECO:0000259" key="1">
    <source>
        <dbReference type="Pfam" id="PF13340"/>
    </source>
</evidence>
<dbReference type="AlphaFoldDB" id="A0A318QN06"/>
<dbReference type="EMBL" id="NKTX01000087">
    <property type="protein sequence ID" value="PYD78878.1"/>
    <property type="molecule type" value="Genomic_DNA"/>
</dbReference>
<comment type="caution">
    <text evidence="2">The sequence shown here is derived from an EMBL/GenBank/DDBJ whole genome shotgun (WGS) entry which is preliminary data.</text>
</comment>
<sequence length="57" mass="6503">MRGDQTDEEGAIIGDLLPSERGRWSQLAQDNRLFLNGLLYVLRIGCPWRNIHGCYGK</sequence>
<dbReference type="InterPro" id="IPR025161">
    <property type="entry name" value="IS402-like_dom"/>
</dbReference>
<name>A0A318QN06_9PROT</name>
<feature type="domain" description="Insertion element IS402-like" evidence="1">
    <location>
        <begin position="6"/>
        <end position="56"/>
    </location>
</feature>
<dbReference type="Pfam" id="PF13340">
    <property type="entry name" value="DUF4096"/>
    <property type="match status" value="1"/>
</dbReference>
<dbReference type="RefSeq" id="WP_110507694.1">
    <property type="nucleotide sequence ID" value="NZ_NKTX01000087.1"/>
</dbReference>
<reference evidence="2 3" key="1">
    <citation type="submission" date="2017-07" db="EMBL/GenBank/DDBJ databases">
        <title>A draft genome sequence of Komagataeibacter oboediens LMG 18849.</title>
        <authorList>
            <person name="Skraban J."/>
            <person name="Cleenwerck I."/>
            <person name="Vandamme P."/>
            <person name="Trcek J."/>
        </authorList>
    </citation>
    <scope>NUCLEOTIDE SEQUENCE [LARGE SCALE GENOMIC DNA]</scope>
    <source>
        <strain evidence="2 3">LMG 18849</strain>
    </source>
</reference>
<gene>
    <name evidence="2" type="ORF">CFR80_15905</name>
</gene>
<proteinExistence type="predicted"/>
<dbReference type="OrthoDB" id="7277254at2"/>
<evidence type="ECO:0000313" key="3">
    <source>
        <dbReference type="Proteomes" id="UP000247417"/>
    </source>
</evidence>
<organism evidence="2 3">
    <name type="scientific">Komagataeibacter oboediens</name>
    <dbReference type="NCBI Taxonomy" id="65958"/>
    <lineage>
        <taxon>Bacteria</taxon>
        <taxon>Pseudomonadati</taxon>
        <taxon>Pseudomonadota</taxon>
        <taxon>Alphaproteobacteria</taxon>
        <taxon>Acetobacterales</taxon>
        <taxon>Acetobacteraceae</taxon>
        <taxon>Komagataeibacter</taxon>
    </lineage>
</organism>
<accession>A0A318QN06</accession>
<protein>
    <recommendedName>
        <fullName evidence="1">Insertion element IS402-like domain-containing protein</fullName>
    </recommendedName>
</protein>
<evidence type="ECO:0000313" key="2">
    <source>
        <dbReference type="EMBL" id="PYD78878.1"/>
    </source>
</evidence>
<dbReference type="Proteomes" id="UP000247417">
    <property type="component" value="Unassembled WGS sequence"/>
</dbReference>